<dbReference type="SUPFAM" id="SSF52540">
    <property type="entry name" value="P-loop containing nucleoside triphosphate hydrolases"/>
    <property type="match status" value="1"/>
</dbReference>
<dbReference type="Proteomes" id="UP000007486">
    <property type="component" value="Plasmid pBACSA01"/>
</dbReference>
<dbReference type="OrthoDB" id="102453at2"/>
<dbReference type="InterPro" id="IPR051539">
    <property type="entry name" value="T4SS-coupling_protein"/>
</dbReference>
<reference evidence="9 10" key="2">
    <citation type="submission" date="2011-02" db="EMBL/GenBank/DDBJ databases">
        <title>The complete sequence of plasmid1 of Bacteroides salanitronis DSM 18170.</title>
        <authorList>
            <consortium name="US DOE Joint Genome Institute (JGI-PGF)"/>
            <person name="Lucas S."/>
            <person name="Copeland A."/>
            <person name="Lapidus A."/>
            <person name="Goodwin L."/>
            <person name="Pitluck S."/>
            <person name="Kyrpides N."/>
            <person name="Mavromatis K."/>
            <person name="Ivanova N."/>
            <person name="Mikhailova N."/>
            <person name="Teshima H."/>
            <person name="Misra M."/>
            <person name="Detter J.C."/>
            <person name="Han C."/>
            <person name="Larimer F."/>
            <person name="Land M."/>
            <person name="Hauser L."/>
            <person name="Markowitz V."/>
            <person name="Cheng J.-F."/>
            <person name="Hugenholtz P."/>
            <person name="Woyke T."/>
            <person name="Wu D."/>
            <person name="Gronow S."/>
            <person name="Wellnitz S."/>
            <person name="Brambilla E."/>
            <person name="Klenk H.-P."/>
            <person name="Eisen J.A."/>
        </authorList>
    </citation>
    <scope>NUCLEOTIDE SEQUENCE [LARGE SCALE GENOMIC DNA]</scope>
    <source>
        <strain evidence="9 10">DSM 18170</strain>
        <plasmid evidence="9 10">pBACSA01</plasmid>
    </source>
</reference>
<dbReference type="KEGG" id="bsa:Bacsa_3678"/>
<gene>
    <name evidence="9" type="ordered locus">Bacsa_3678</name>
</gene>
<feature type="transmembrane region" description="Helical" evidence="7">
    <location>
        <begin position="12"/>
        <end position="34"/>
    </location>
</feature>
<keyword evidence="4 7" id="KW-0812">Transmembrane</keyword>
<evidence type="ECO:0000259" key="8">
    <source>
        <dbReference type="Pfam" id="PF14293"/>
    </source>
</evidence>
<evidence type="ECO:0000256" key="7">
    <source>
        <dbReference type="SAM" id="Phobius"/>
    </source>
</evidence>
<keyword evidence="9" id="KW-0614">Plasmid</keyword>
<dbReference type="InterPro" id="IPR027417">
    <property type="entry name" value="P-loop_NTPase"/>
</dbReference>
<geneLocation type="plasmid" evidence="9 10">
    <name>pBACSA01</name>
</geneLocation>
<dbReference type="PANTHER" id="PTHR37937:SF1">
    <property type="entry name" value="CONJUGATIVE TRANSFER: DNA TRANSPORT"/>
    <property type="match status" value="1"/>
</dbReference>
<dbReference type="AlphaFoldDB" id="F0R978"/>
<proteinExistence type="inferred from homology"/>
<organism evidence="9 10">
    <name type="scientific">Phocaeicola salanitronis (strain DSM 18170 / JCM 13657 / CCUG 60908 / BL78)</name>
    <name type="common">Bacteroides salanitronis</name>
    <dbReference type="NCBI Taxonomy" id="667015"/>
    <lineage>
        <taxon>Bacteria</taxon>
        <taxon>Pseudomonadati</taxon>
        <taxon>Bacteroidota</taxon>
        <taxon>Bacteroidia</taxon>
        <taxon>Bacteroidales</taxon>
        <taxon>Bacteroidaceae</taxon>
        <taxon>Phocaeicola</taxon>
    </lineage>
</organism>
<keyword evidence="6 7" id="KW-0472">Membrane</keyword>
<sequence>MEENKELQKIYGFMQAFIYVTVCIEILLFVHFSFSDRIMPILSKLSRLPIYSNIFYSKLFTLFIIMVTCIGTRSKKNLELDPTKQIIFPLVFGFIIFFGAAFFLMFKSGAIHSGFEWYNISYIILSIIGAVLINSALDNVSKRIKSSFMKDRFNVENESFEQSKELVNTDYSVNIPMKFYWKKKMNKGWINIVNPFRGTFVIGTPGSGKSYSVINSFIRQHSAKGFAEVVYDFKFPELAKIAYYHFLRNKKKGKIPKEFKFNVINFTNIEYSKRINPLKREYIEILADATETAEALYESLQKGDKGSGGNSDFFKTSAVNLLAASIYFWSRYENGKYSDLPHVLAFLNQEYDILFKVLFSEPELKSIVSPFEAAYKSGAVDQLEGQMASLKIQLSRLATKESFWVFSGDDFNLKVSDKNAPSYLIIANNPKTQSMNSALNALIINRLTRLVNTKGNYPTSIIVDECPTLYFYQLATLLSTARSNKVSVCLGLQELPQLEEQYGKATAKTICSIIGNTLSGQAKDPNTLDWLQKLFGKIKQRKEGISIQRDKTTISMNEQMDFAIPASKISSLQAGSLVGQIALDFGQEDSFPTTMYNCKTDLDTKKIEKETEHYVDLPKFYNFGTAEKREALLQKNFKKIYDEVESVISQYV</sequence>
<feature type="transmembrane region" description="Helical" evidence="7">
    <location>
        <begin position="86"/>
        <end position="105"/>
    </location>
</feature>
<evidence type="ECO:0000313" key="9">
    <source>
        <dbReference type="EMBL" id="ADY38199.1"/>
    </source>
</evidence>
<dbReference type="EMBL" id="CP002531">
    <property type="protein sequence ID" value="ADY38199.1"/>
    <property type="molecule type" value="Genomic_DNA"/>
</dbReference>
<keyword evidence="5 7" id="KW-1133">Transmembrane helix</keyword>
<accession>F0R978</accession>
<protein>
    <submittedName>
        <fullName evidence="9">Putative plasmid transfer protein</fullName>
    </submittedName>
</protein>
<dbReference type="HOGENOM" id="CLU_019050_1_1_10"/>
<evidence type="ECO:0000256" key="6">
    <source>
        <dbReference type="ARBA" id="ARBA00023136"/>
    </source>
</evidence>
<evidence type="ECO:0000256" key="1">
    <source>
        <dbReference type="ARBA" id="ARBA00004651"/>
    </source>
</evidence>
<comment type="similarity">
    <text evidence="2">Belongs to the VirD4/TraG family.</text>
</comment>
<dbReference type="Gene3D" id="3.40.50.300">
    <property type="entry name" value="P-loop containing nucleotide triphosphate hydrolases"/>
    <property type="match status" value="1"/>
</dbReference>
<comment type="subcellular location">
    <subcellularLocation>
        <location evidence="1">Cell membrane</location>
        <topology evidence="1">Multi-pass membrane protein</topology>
    </subcellularLocation>
</comment>
<keyword evidence="10" id="KW-1185">Reference proteome</keyword>
<feature type="transmembrane region" description="Helical" evidence="7">
    <location>
        <begin position="54"/>
        <end position="74"/>
    </location>
</feature>
<reference evidence="10" key="1">
    <citation type="journal article" date="2011" name="Stand. Genomic Sci.">
        <title>Complete genome sequence of Bacteroides salanitronis type strain (BL78).</title>
        <authorList>
            <person name="Gronow S."/>
            <person name="Held B."/>
            <person name="Lucas S."/>
            <person name="Lapidus A."/>
            <person name="Del Rio T.G."/>
            <person name="Nolan M."/>
            <person name="Tice H."/>
            <person name="Deshpande S."/>
            <person name="Cheng J.F."/>
            <person name="Pitluck S."/>
            <person name="Liolios K."/>
            <person name="Pagani I."/>
            <person name="Ivanova N."/>
            <person name="Mavromatis K."/>
            <person name="Pati A."/>
            <person name="Tapia R."/>
            <person name="Han C."/>
            <person name="Goodwin L."/>
            <person name="Chen A."/>
            <person name="Palaniappan K."/>
            <person name="Land M."/>
            <person name="Hauser L."/>
            <person name="Chang Y.J."/>
            <person name="Jeffries C.D."/>
            <person name="Brambilla E.M."/>
            <person name="Rohde M."/>
            <person name="Goker M."/>
            <person name="Detter J.C."/>
            <person name="Woyke T."/>
            <person name="Bristow J."/>
            <person name="Markowitz V."/>
            <person name="Hugenholtz P."/>
            <person name="Kyrpides N.C."/>
            <person name="Klenk H.P."/>
            <person name="Eisen J.A."/>
        </authorList>
    </citation>
    <scope>NUCLEOTIDE SEQUENCE [LARGE SCALE GENOMIC DNA]</scope>
    <source>
        <strain evidence="10">DSM 18170</strain>
    </source>
</reference>
<name>F0R978_PHOSB</name>
<evidence type="ECO:0000256" key="3">
    <source>
        <dbReference type="ARBA" id="ARBA00022475"/>
    </source>
</evidence>
<feature type="transmembrane region" description="Helical" evidence="7">
    <location>
        <begin position="117"/>
        <end position="137"/>
    </location>
</feature>
<evidence type="ECO:0000256" key="4">
    <source>
        <dbReference type="ARBA" id="ARBA00022692"/>
    </source>
</evidence>
<dbReference type="CDD" id="cd01127">
    <property type="entry name" value="TrwB_TraG_TraD_VirD4"/>
    <property type="match status" value="1"/>
</dbReference>
<keyword evidence="3" id="KW-1003">Cell membrane</keyword>
<dbReference type="GO" id="GO:0005886">
    <property type="term" value="C:plasma membrane"/>
    <property type="evidence" value="ECO:0007669"/>
    <property type="project" value="UniProtKB-SubCell"/>
</dbReference>
<evidence type="ECO:0000256" key="2">
    <source>
        <dbReference type="ARBA" id="ARBA00008806"/>
    </source>
</evidence>
<dbReference type="RefSeq" id="WP_013619552.1">
    <property type="nucleotide sequence ID" value="NC_015165.1"/>
</dbReference>
<evidence type="ECO:0000256" key="5">
    <source>
        <dbReference type="ARBA" id="ARBA00022989"/>
    </source>
</evidence>
<dbReference type="InterPro" id="IPR003688">
    <property type="entry name" value="TraG/VirD4"/>
</dbReference>
<dbReference type="Pfam" id="PF02534">
    <property type="entry name" value="T4SS-DNA_transf"/>
    <property type="match status" value="1"/>
</dbReference>
<feature type="domain" description="YWFCY" evidence="8">
    <location>
        <begin position="2"/>
        <end position="144"/>
    </location>
</feature>
<dbReference type="PANTHER" id="PTHR37937">
    <property type="entry name" value="CONJUGATIVE TRANSFER: DNA TRANSPORT"/>
    <property type="match status" value="1"/>
</dbReference>
<evidence type="ECO:0000313" key="10">
    <source>
        <dbReference type="Proteomes" id="UP000007486"/>
    </source>
</evidence>
<dbReference type="InterPro" id="IPR025988">
    <property type="entry name" value="YWFCY_dom"/>
</dbReference>
<dbReference type="Pfam" id="PF14293">
    <property type="entry name" value="YWFCY"/>
    <property type="match status" value="1"/>
</dbReference>